<evidence type="ECO:0000313" key="1">
    <source>
        <dbReference type="EMBL" id="REL35283.1"/>
    </source>
</evidence>
<dbReference type="OrthoDB" id="6399623at2"/>
<comment type="caution">
    <text evidence="1">The sequence shown here is derived from an EMBL/GenBank/DDBJ whole genome shotgun (WGS) entry which is preliminary data.</text>
</comment>
<organism evidence="1 2">
    <name type="scientific">Thalassotalea euphylliae</name>
    <dbReference type="NCBI Taxonomy" id="1655234"/>
    <lineage>
        <taxon>Bacteria</taxon>
        <taxon>Pseudomonadati</taxon>
        <taxon>Pseudomonadota</taxon>
        <taxon>Gammaproteobacteria</taxon>
        <taxon>Alteromonadales</taxon>
        <taxon>Colwelliaceae</taxon>
        <taxon>Thalassotalea</taxon>
    </lineage>
</organism>
<gene>
    <name evidence="1" type="ORF">DXX92_07915</name>
</gene>
<dbReference type="Proteomes" id="UP000256999">
    <property type="component" value="Unassembled WGS sequence"/>
</dbReference>
<evidence type="ECO:0000313" key="2">
    <source>
        <dbReference type="Proteomes" id="UP000256999"/>
    </source>
</evidence>
<sequence>MKLTNLLSNCLSNHLSNGMSNRLLALTSIVTCSLLLSSCAKISTINTNLDRENFAHYFSPAEVKIFESEQEFPGKHKMLGMVEGSHCQAKAHLAAPDKIEARTEARRSAFQLGANAIVFSGCAEVGNQGDNRQCHASVICYGKAYQVENLN</sequence>
<dbReference type="GO" id="GO:0009279">
    <property type="term" value="C:cell outer membrane"/>
    <property type="evidence" value="ECO:0007669"/>
    <property type="project" value="InterPro"/>
</dbReference>
<name>A0A3E0UFA8_9GAMM</name>
<dbReference type="EMBL" id="QUOV01000001">
    <property type="protein sequence ID" value="REL35283.1"/>
    <property type="molecule type" value="Genomic_DNA"/>
</dbReference>
<dbReference type="GO" id="GO:0035556">
    <property type="term" value="P:intracellular signal transduction"/>
    <property type="evidence" value="ECO:0007669"/>
    <property type="project" value="InterPro"/>
</dbReference>
<dbReference type="Gene3D" id="3.30.110.70">
    <property type="entry name" value="Hypothetical protein apc22750. Chain B"/>
    <property type="match status" value="1"/>
</dbReference>
<dbReference type="AlphaFoldDB" id="A0A3E0UFA8"/>
<proteinExistence type="predicted"/>
<dbReference type="Pfam" id="PF16358">
    <property type="entry name" value="RcsF"/>
    <property type="match status" value="1"/>
</dbReference>
<dbReference type="InterPro" id="IPR030852">
    <property type="entry name" value="RcsF"/>
</dbReference>
<reference evidence="1 2" key="1">
    <citation type="submission" date="2018-08" db="EMBL/GenBank/DDBJ databases">
        <title>Thalassotalea euphylliae genome.</title>
        <authorList>
            <person name="Summers S."/>
            <person name="Rice S.A."/>
            <person name="Freckelton M.L."/>
            <person name="Nedved B.T."/>
            <person name="Hadfield M.G."/>
        </authorList>
    </citation>
    <scope>NUCLEOTIDE SEQUENCE [LARGE SCALE GENOMIC DNA]</scope>
    <source>
        <strain evidence="1 2">H2</strain>
    </source>
</reference>
<protein>
    <submittedName>
        <fullName evidence="1">RcsF protein</fullName>
    </submittedName>
</protein>
<accession>A0A3E0UFA8</accession>